<protein>
    <submittedName>
        <fullName evidence="2">Uncharacterized protein</fullName>
    </submittedName>
</protein>
<evidence type="ECO:0000256" key="1">
    <source>
        <dbReference type="SAM" id="MobiDB-lite"/>
    </source>
</evidence>
<reference evidence="2 3" key="1">
    <citation type="submission" date="2020-08" db="EMBL/GenBank/DDBJ databases">
        <authorList>
            <person name="Newling K."/>
            <person name="Davey J."/>
            <person name="Forrester S."/>
        </authorList>
    </citation>
    <scope>NUCLEOTIDE SEQUENCE [LARGE SCALE GENOMIC DNA]</scope>
    <source>
        <strain evidence="3">Crithidia deanei Carvalho (ATCC PRA-265)</strain>
    </source>
</reference>
<evidence type="ECO:0000313" key="3">
    <source>
        <dbReference type="Proteomes" id="UP000515908"/>
    </source>
</evidence>
<proteinExistence type="predicted"/>
<feature type="region of interest" description="Disordered" evidence="1">
    <location>
        <begin position="138"/>
        <end position="172"/>
    </location>
</feature>
<dbReference type="VEuPathDB" id="TriTrypDB:ADEAN_000298500"/>
<feature type="compositionally biased region" description="Basic and acidic residues" evidence="1">
    <location>
        <begin position="65"/>
        <end position="80"/>
    </location>
</feature>
<sequence length="292" mass="31706">MGNDLPANTAADEARVLIEDVPPANTAADEARVLIEDVPPANTAADHNASGGRGTTEAELGSSENNREHVYHYGSVDHSDNGGPSEHNETGSFCSRTSALSDYEPLRRHESRVLPKSSYVSSTALTSRAISNVTDYARLSSSSSSLPPSVSRSSSGEEASEESGEGEAAEASALPAAVELPVPVNTFGPRVPPLPLPPRGAQHQFMPISFGRQREEAIKKARRYMTRGAFSMQQRYNAPWYVIGLWNVSYIKLSALEIFGPFQSTWVDSPSDDDDDDLGQQNRTLELHRIHR</sequence>
<keyword evidence="3" id="KW-1185">Reference proteome</keyword>
<accession>A0A7G2C6U5</accession>
<feature type="region of interest" description="Disordered" evidence="1">
    <location>
        <begin position="1"/>
        <end position="98"/>
    </location>
</feature>
<dbReference type="Proteomes" id="UP000515908">
    <property type="component" value="Chromosome 05"/>
</dbReference>
<dbReference type="EMBL" id="LR877149">
    <property type="protein sequence ID" value="CAD2215530.1"/>
    <property type="molecule type" value="Genomic_DNA"/>
</dbReference>
<dbReference type="AlphaFoldDB" id="A0A7G2C6U5"/>
<organism evidence="2 3">
    <name type="scientific">Angomonas deanei</name>
    <dbReference type="NCBI Taxonomy" id="59799"/>
    <lineage>
        <taxon>Eukaryota</taxon>
        <taxon>Discoba</taxon>
        <taxon>Euglenozoa</taxon>
        <taxon>Kinetoplastea</taxon>
        <taxon>Metakinetoplastina</taxon>
        <taxon>Trypanosomatida</taxon>
        <taxon>Trypanosomatidae</taxon>
        <taxon>Strigomonadinae</taxon>
        <taxon>Angomonas</taxon>
    </lineage>
</organism>
<feature type="compositionally biased region" description="Acidic residues" evidence="1">
    <location>
        <begin position="158"/>
        <end position="168"/>
    </location>
</feature>
<feature type="compositionally biased region" description="Low complexity" evidence="1">
    <location>
        <begin position="138"/>
        <end position="157"/>
    </location>
</feature>
<evidence type="ECO:0000313" key="2">
    <source>
        <dbReference type="EMBL" id="CAD2215530.1"/>
    </source>
</evidence>
<gene>
    <name evidence="2" type="ORF">ADEAN_000298500</name>
</gene>
<name>A0A7G2C6U5_9TRYP</name>